<dbReference type="RefSeq" id="WP_073137793.1">
    <property type="nucleotide sequence ID" value="NZ_FQZF01000027.1"/>
</dbReference>
<dbReference type="OrthoDB" id="7247100at2"/>
<reference evidence="2 3" key="1">
    <citation type="submission" date="2016-11" db="EMBL/GenBank/DDBJ databases">
        <authorList>
            <person name="Jaros S."/>
            <person name="Januszkiewicz K."/>
            <person name="Wedrychowicz H."/>
        </authorList>
    </citation>
    <scope>NUCLEOTIDE SEQUENCE [LARGE SCALE GENOMIC DNA]</scope>
    <source>
        <strain evidence="2 3">DSM 14916</strain>
    </source>
</reference>
<dbReference type="AlphaFoldDB" id="A0A1M6NS60"/>
<dbReference type="Pfam" id="PF03401">
    <property type="entry name" value="TctC"/>
    <property type="match status" value="1"/>
</dbReference>
<keyword evidence="2" id="KW-0675">Receptor</keyword>
<dbReference type="InterPro" id="IPR006311">
    <property type="entry name" value="TAT_signal"/>
</dbReference>
<protein>
    <submittedName>
        <fullName evidence="2">Tripartite-type tricarboxylate transporter, receptor component TctC</fullName>
    </submittedName>
</protein>
<sequence length="328" mass="34011">MPALSRRSLIAASASLPLLPALRPEQARAQAPWPTRPIRVVASYAPGGGVDVPTRLLAEPMGALLGQPLVVENRGGATGSIGAAAVAAAAPDGYTILSDASGQALNPALMTNLPFDYATAFAPIGRVCTLPQVLVVLPAGPGSLAALMEAARKKPGMTYASSGIASGPHLAGAVLSRRASLGLVHVAYRGSAPAMQDVLAGAVDMAFSTTPQAVPLIREGRLRPLAVTTRERLPFLPDVPTVAEGGFEGFDVNDWVAMWAPAATPAPILDRLNAALNQGLADPARRDRLLNGLGVLPTGGSREDLARFVAEQRVAMREVVRAENIRIE</sequence>
<gene>
    <name evidence="2" type="ORF">SAMN02745194_03883</name>
</gene>
<dbReference type="Gene3D" id="3.40.190.150">
    <property type="entry name" value="Bordetella uptake gene, domain 1"/>
    <property type="match status" value="1"/>
</dbReference>
<dbReference type="Proteomes" id="UP000184387">
    <property type="component" value="Unassembled WGS sequence"/>
</dbReference>
<dbReference type="InterPro" id="IPR005064">
    <property type="entry name" value="BUG"/>
</dbReference>
<evidence type="ECO:0000313" key="2">
    <source>
        <dbReference type="EMBL" id="SHJ98488.1"/>
    </source>
</evidence>
<dbReference type="Gene3D" id="3.40.190.10">
    <property type="entry name" value="Periplasmic binding protein-like II"/>
    <property type="match status" value="1"/>
</dbReference>
<dbReference type="SUPFAM" id="SSF53850">
    <property type="entry name" value="Periplasmic binding protein-like II"/>
    <property type="match status" value="1"/>
</dbReference>
<dbReference type="PANTHER" id="PTHR42928">
    <property type="entry name" value="TRICARBOXYLATE-BINDING PROTEIN"/>
    <property type="match status" value="1"/>
</dbReference>
<dbReference type="EMBL" id="FQZF01000027">
    <property type="protein sequence ID" value="SHJ98488.1"/>
    <property type="molecule type" value="Genomic_DNA"/>
</dbReference>
<name>A0A1M6NS60_9PROT</name>
<dbReference type="PIRSF" id="PIRSF017082">
    <property type="entry name" value="YflP"/>
    <property type="match status" value="1"/>
</dbReference>
<proteinExistence type="inferred from homology"/>
<accession>A0A1M6NS60</accession>
<evidence type="ECO:0000256" key="1">
    <source>
        <dbReference type="ARBA" id="ARBA00006987"/>
    </source>
</evidence>
<dbReference type="PANTHER" id="PTHR42928:SF5">
    <property type="entry name" value="BLR1237 PROTEIN"/>
    <property type="match status" value="1"/>
</dbReference>
<evidence type="ECO:0000313" key="3">
    <source>
        <dbReference type="Proteomes" id="UP000184387"/>
    </source>
</evidence>
<organism evidence="2 3">
    <name type="scientific">Muricoccus roseus</name>
    <dbReference type="NCBI Taxonomy" id="198092"/>
    <lineage>
        <taxon>Bacteria</taxon>
        <taxon>Pseudomonadati</taxon>
        <taxon>Pseudomonadota</taxon>
        <taxon>Alphaproteobacteria</taxon>
        <taxon>Acetobacterales</taxon>
        <taxon>Roseomonadaceae</taxon>
        <taxon>Muricoccus</taxon>
    </lineage>
</organism>
<dbReference type="PROSITE" id="PS51318">
    <property type="entry name" value="TAT"/>
    <property type="match status" value="1"/>
</dbReference>
<keyword evidence="3" id="KW-1185">Reference proteome</keyword>
<comment type="similarity">
    <text evidence="1">Belongs to the UPF0065 (bug) family.</text>
</comment>
<dbReference type="STRING" id="198092.SAMN02745194_03883"/>
<dbReference type="InterPro" id="IPR042100">
    <property type="entry name" value="Bug_dom1"/>
</dbReference>